<dbReference type="Pfam" id="PF02645">
    <property type="entry name" value="DegV"/>
    <property type="match status" value="1"/>
</dbReference>
<dbReference type="GO" id="GO:0008289">
    <property type="term" value="F:lipid binding"/>
    <property type="evidence" value="ECO:0007669"/>
    <property type="project" value="UniProtKB-KW"/>
</dbReference>
<organism evidence="3 4">
    <name type="scientific">Lacticaseibacillus sharpeae JCM 1186 = DSM 20505</name>
    <dbReference type="NCBI Taxonomy" id="1291052"/>
    <lineage>
        <taxon>Bacteria</taxon>
        <taxon>Bacillati</taxon>
        <taxon>Bacillota</taxon>
        <taxon>Bacilli</taxon>
        <taxon>Lactobacillales</taxon>
        <taxon>Lactobacillaceae</taxon>
        <taxon>Lacticaseibacillus</taxon>
    </lineage>
</organism>
<name>A0A0R1ZLY4_9LACO</name>
<reference evidence="3 4" key="1">
    <citation type="journal article" date="2015" name="Genome Announc.">
        <title>Expanding the biotechnology potential of lactobacilli through comparative genomics of 213 strains and associated genera.</title>
        <authorList>
            <person name="Sun Z."/>
            <person name="Harris H.M."/>
            <person name="McCann A."/>
            <person name="Guo C."/>
            <person name="Argimon S."/>
            <person name="Zhang W."/>
            <person name="Yang X."/>
            <person name="Jeffery I.B."/>
            <person name="Cooney J.C."/>
            <person name="Kagawa T.F."/>
            <person name="Liu W."/>
            <person name="Song Y."/>
            <person name="Salvetti E."/>
            <person name="Wrobel A."/>
            <person name="Rasinkangas P."/>
            <person name="Parkhill J."/>
            <person name="Rea M.C."/>
            <person name="O'Sullivan O."/>
            <person name="Ritari J."/>
            <person name="Douillard F.P."/>
            <person name="Paul Ross R."/>
            <person name="Yang R."/>
            <person name="Briner A.E."/>
            <person name="Felis G.E."/>
            <person name="de Vos W.M."/>
            <person name="Barrangou R."/>
            <person name="Klaenhammer T.R."/>
            <person name="Caufield P.W."/>
            <person name="Cui Y."/>
            <person name="Zhang H."/>
            <person name="O'Toole P.W."/>
        </authorList>
    </citation>
    <scope>NUCLEOTIDE SEQUENCE [LARGE SCALE GENOMIC DNA]</scope>
    <source>
        <strain evidence="3 4">DSM 20505</strain>
    </source>
</reference>
<evidence type="ECO:0000256" key="1">
    <source>
        <dbReference type="ARBA" id="ARBA00003238"/>
    </source>
</evidence>
<dbReference type="NCBIfam" id="TIGR00762">
    <property type="entry name" value="DegV"/>
    <property type="match status" value="1"/>
</dbReference>
<dbReference type="InterPro" id="IPR043168">
    <property type="entry name" value="DegV_C"/>
</dbReference>
<comment type="function">
    <text evidence="1">May bind long-chain fatty acids, such as palmitate, and may play a role in lipid transport or fatty acid metabolism.</text>
</comment>
<proteinExistence type="predicted"/>
<dbReference type="Gene3D" id="3.40.50.10170">
    <property type="match status" value="1"/>
</dbReference>
<dbReference type="InterPro" id="IPR050270">
    <property type="entry name" value="DegV_domain_contain"/>
</dbReference>
<evidence type="ECO:0000313" key="4">
    <source>
        <dbReference type="Proteomes" id="UP000051679"/>
    </source>
</evidence>
<comment type="caution">
    <text evidence="3">The sequence shown here is derived from an EMBL/GenBank/DDBJ whole genome shotgun (WGS) entry which is preliminary data.</text>
</comment>
<evidence type="ECO:0008006" key="5">
    <source>
        <dbReference type="Google" id="ProtNLM"/>
    </source>
</evidence>
<dbReference type="PROSITE" id="PS51482">
    <property type="entry name" value="DEGV"/>
    <property type="match status" value="1"/>
</dbReference>
<dbReference type="EMBL" id="AYYO01000010">
    <property type="protein sequence ID" value="KRM56023.1"/>
    <property type="molecule type" value="Genomic_DNA"/>
</dbReference>
<dbReference type="STRING" id="1291052.FC18_GL000808"/>
<dbReference type="PANTHER" id="PTHR33434:SF2">
    <property type="entry name" value="FATTY ACID-BINDING PROTEIN TM_1468"/>
    <property type="match status" value="1"/>
</dbReference>
<evidence type="ECO:0000313" key="3">
    <source>
        <dbReference type="EMBL" id="KRM56023.1"/>
    </source>
</evidence>
<dbReference type="PANTHER" id="PTHR33434">
    <property type="entry name" value="DEGV DOMAIN-CONTAINING PROTEIN DR_1986-RELATED"/>
    <property type="match status" value="1"/>
</dbReference>
<dbReference type="Gene3D" id="3.30.1180.10">
    <property type="match status" value="1"/>
</dbReference>
<evidence type="ECO:0000256" key="2">
    <source>
        <dbReference type="ARBA" id="ARBA00023121"/>
    </source>
</evidence>
<dbReference type="Proteomes" id="UP000051679">
    <property type="component" value="Unassembled WGS sequence"/>
</dbReference>
<dbReference type="SUPFAM" id="SSF82549">
    <property type="entry name" value="DAK1/DegV-like"/>
    <property type="match status" value="1"/>
</dbReference>
<dbReference type="AlphaFoldDB" id="A0A0R1ZLY4"/>
<accession>A0A0R1ZLY4</accession>
<dbReference type="InterPro" id="IPR003797">
    <property type="entry name" value="DegV"/>
</dbReference>
<dbReference type="PATRIC" id="fig|1291052.5.peg.823"/>
<keyword evidence="2" id="KW-0446">Lipid-binding</keyword>
<protein>
    <recommendedName>
        <fullName evidence="5">DegV family protein</fullName>
    </recommendedName>
</protein>
<gene>
    <name evidence="3" type="ORF">FC18_GL000808</name>
</gene>
<dbReference type="RefSeq" id="WP_056975426.1">
    <property type="nucleotide sequence ID" value="NZ_AYYO01000010.1"/>
</dbReference>
<sequence>MTKIAIVTDSTAYLTKEQAAAANITVVPIPVILDGTVYDEGVDITPAEFYGKLKTAKTFPSTSQPPLGEMLKLYENLKNEGYDEVISIHLASTISGFQQTLRSTVSELEGVHVTVYDSQITVKLMGWLALEAAKMAKAGNSVAEIIARLDDLRSTIDEYFIVNDIQNLVRGGRLSNAAGFVAGMLRIKPLLTFDPVSNKIVAIEKIRSLKKAYARVETLFNEALTKVDYPVRGLIIHANDPEAAAAWKAELEQQHPDIEFETSFFGPVIGTHLGEKAIALAWMKDFTKA</sequence>
<keyword evidence="4" id="KW-1185">Reference proteome</keyword>